<organism evidence="5 6">
    <name type="scientific">Bordetella genomosp. 9</name>
    <dbReference type="NCBI Taxonomy" id="1416803"/>
    <lineage>
        <taxon>Bacteria</taxon>
        <taxon>Pseudomonadati</taxon>
        <taxon>Pseudomonadota</taxon>
        <taxon>Betaproteobacteria</taxon>
        <taxon>Burkholderiales</taxon>
        <taxon>Alcaligenaceae</taxon>
        <taxon>Bordetella</taxon>
    </lineage>
</organism>
<dbReference type="SUPFAM" id="SSF56176">
    <property type="entry name" value="FAD-binding/transporter-associated domain-like"/>
    <property type="match status" value="1"/>
</dbReference>
<dbReference type="SUPFAM" id="SSF55447">
    <property type="entry name" value="CO dehydrogenase flavoprotein C-terminal domain-like"/>
    <property type="match status" value="1"/>
</dbReference>
<dbReference type="PROSITE" id="PS51387">
    <property type="entry name" value="FAD_PCMH"/>
    <property type="match status" value="1"/>
</dbReference>
<dbReference type="OrthoDB" id="9793944at2"/>
<reference evidence="5" key="1">
    <citation type="submission" date="2017-05" db="EMBL/GenBank/DDBJ databases">
        <title>Complete and WGS of Bordetella genogroups.</title>
        <authorList>
            <person name="Spilker T."/>
            <person name="Lipuma J."/>
        </authorList>
    </citation>
    <scope>NUCLEOTIDE SEQUENCE</scope>
    <source>
        <strain evidence="5">AU21707</strain>
    </source>
</reference>
<sequence length="296" mass="32405">MKAPVLRYLAPRTVDEALRMLGDTENARILAGGQSLVAMLNMRFAFPDCLVDINRIPELAYIRADDTGDWIEIGAMTRQRDVEFSPLVAERLPLWREAVLHVGHRQTRNRGTVGGSLCQLDPSAEIPTVAMAMDAAVVVRSRRGTRQIAIADFPAAYMTPAMEPDEMVTAVRVPAWPRRHGHAFVEFARRHGDFAIVSCAAMVALDDRRRIARASLTLGGVAIAPLRMREAEQALLGRAPDADTLADAAALCGQVDASGDSYVPAWYRRRLAAVLARRALDQAVRRAIASEETASP</sequence>
<dbReference type="Gene3D" id="3.30.390.50">
    <property type="entry name" value="CO dehydrogenase flavoprotein, C-terminal domain"/>
    <property type="match status" value="1"/>
</dbReference>
<dbReference type="PANTHER" id="PTHR42659:SF2">
    <property type="entry name" value="XANTHINE DEHYDROGENASE SUBUNIT C-RELATED"/>
    <property type="match status" value="1"/>
</dbReference>
<evidence type="ECO:0000256" key="2">
    <source>
        <dbReference type="ARBA" id="ARBA00022827"/>
    </source>
</evidence>
<dbReference type="Gene3D" id="3.30.465.10">
    <property type="match status" value="1"/>
</dbReference>
<protein>
    <submittedName>
        <fullName evidence="5">Molybdopterin dehydrogenase</fullName>
    </submittedName>
</protein>
<evidence type="ECO:0000256" key="3">
    <source>
        <dbReference type="ARBA" id="ARBA00023002"/>
    </source>
</evidence>
<accession>A0A261R8I6</accession>
<dbReference type="InterPro" id="IPR005107">
    <property type="entry name" value="CO_DH_flav_C"/>
</dbReference>
<proteinExistence type="predicted"/>
<keyword evidence="6" id="KW-1185">Reference proteome</keyword>
<dbReference type="Pfam" id="PF03450">
    <property type="entry name" value="CO_deh_flav_C"/>
    <property type="match status" value="1"/>
</dbReference>
<dbReference type="PANTHER" id="PTHR42659">
    <property type="entry name" value="XANTHINE DEHYDROGENASE SUBUNIT C-RELATED"/>
    <property type="match status" value="1"/>
</dbReference>
<dbReference type="GO" id="GO:0016491">
    <property type="term" value="F:oxidoreductase activity"/>
    <property type="evidence" value="ECO:0007669"/>
    <property type="project" value="UniProtKB-KW"/>
</dbReference>
<dbReference type="Pfam" id="PF00941">
    <property type="entry name" value="FAD_binding_5"/>
    <property type="match status" value="1"/>
</dbReference>
<dbReference type="InterPro" id="IPR051312">
    <property type="entry name" value="Diverse_Substr_Oxidored"/>
</dbReference>
<dbReference type="InterPro" id="IPR036318">
    <property type="entry name" value="FAD-bd_PCMH-like_sf"/>
</dbReference>
<comment type="caution">
    <text evidence="5">The sequence shown here is derived from an EMBL/GenBank/DDBJ whole genome shotgun (WGS) entry which is preliminary data.</text>
</comment>
<feature type="domain" description="FAD-binding PCMH-type" evidence="4">
    <location>
        <begin position="1"/>
        <end position="178"/>
    </location>
</feature>
<dbReference type="GO" id="GO:0071949">
    <property type="term" value="F:FAD binding"/>
    <property type="evidence" value="ECO:0007669"/>
    <property type="project" value="InterPro"/>
</dbReference>
<name>A0A261R8I6_9BORD</name>
<dbReference type="RefSeq" id="WP_094849788.1">
    <property type="nucleotide sequence ID" value="NZ_NEVJ01000003.1"/>
</dbReference>
<dbReference type="AlphaFoldDB" id="A0A261R8I6"/>
<dbReference type="InterPro" id="IPR016169">
    <property type="entry name" value="FAD-bd_PCMH_sub2"/>
</dbReference>
<keyword evidence="2" id="KW-0274">FAD</keyword>
<dbReference type="EMBL" id="NEVJ01000003">
    <property type="protein sequence ID" value="OZI21271.1"/>
    <property type="molecule type" value="Genomic_DNA"/>
</dbReference>
<dbReference type="Gene3D" id="3.30.43.10">
    <property type="entry name" value="Uridine Diphospho-n-acetylenolpyruvylglucosamine Reductase, domain 2"/>
    <property type="match status" value="1"/>
</dbReference>
<keyword evidence="1" id="KW-0285">Flavoprotein</keyword>
<dbReference type="InterPro" id="IPR016167">
    <property type="entry name" value="FAD-bd_PCMH_sub1"/>
</dbReference>
<dbReference type="InterPro" id="IPR036683">
    <property type="entry name" value="CO_DH_flav_C_dom_sf"/>
</dbReference>
<evidence type="ECO:0000256" key="1">
    <source>
        <dbReference type="ARBA" id="ARBA00022630"/>
    </source>
</evidence>
<evidence type="ECO:0000313" key="5">
    <source>
        <dbReference type="EMBL" id="OZI21271.1"/>
    </source>
</evidence>
<evidence type="ECO:0000259" key="4">
    <source>
        <dbReference type="PROSITE" id="PS51387"/>
    </source>
</evidence>
<dbReference type="SMART" id="SM01092">
    <property type="entry name" value="CO_deh_flav_C"/>
    <property type="match status" value="1"/>
</dbReference>
<dbReference type="Proteomes" id="UP000216857">
    <property type="component" value="Unassembled WGS sequence"/>
</dbReference>
<keyword evidence="3" id="KW-0560">Oxidoreductase</keyword>
<dbReference type="InterPro" id="IPR016166">
    <property type="entry name" value="FAD-bd_PCMH"/>
</dbReference>
<evidence type="ECO:0000313" key="6">
    <source>
        <dbReference type="Proteomes" id="UP000216857"/>
    </source>
</evidence>
<gene>
    <name evidence="5" type="ORF">CAL26_27990</name>
</gene>
<dbReference type="InterPro" id="IPR002346">
    <property type="entry name" value="Mopterin_DH_FAD-bd"/>
</dbReference>